<proteinExistence type="predicted"/>
<dbReference type="AlphaFoldDB" id="A0A7X6LP70"/>
<evidence type="ECO:0000313" key="1">
    <source>
        <dbReference type="EMBL" id="MET3943228.1"/>
    </source>
</evidence>
<comment type="caution">
    <text evidence="2">The sequence shown here is derived from an EMBL/GenBank/DDBJ whole genome shotgun (WGS) entry which is preliminary data.</text>
</comment>
<sequence>MGFFSDRETSQKRTRQALGVMMTTAGISHLTFARKPFQAQVPNWFPMKKDFVVVASGYVEIAAGLAQLLLPKQKKLTGIGLASLYWLIYPGNIAQYAEKQNMPGLDNDRARLIRLFGQPALIAAALWGAGIPKK</sequence>
<dbReference type="PANTHER" id="PTHR36974">
    <property type="entry name" value="MEMBRANE PROTEIN-RELATED"/>
    <property type="match status" value="1"/>
</dbReference>
<dbReference type="EMBL" id="JAAXPF010000001">
    <property type="protein sequence ID" value="NKY67798.1"/>
    <property type="molecule type" value="Genomic_DNA"/>
</dbReference>
<dbReference type="RefSeq" id="WP_168683362.1">
    <property type="nucleotide sequence ID" value="NZ_JAAXPF010000001.1"/>
</dbReference>
<dbReference type="PANTHER" id="PTHR36974:SF1">
    <property type="entry name" value="DOXX FAMILY MEMBRANE PROTEIN"/>
    <property type="match status" value="1"/>
</dbReference>
<evidence type="ECO:0000313" key="3">
    <source>
        <dbReference type="Proteomes" id="UP000554284"/>
    </source>
</evidence>
<keyword evidence="4" id="KW-1185">Reference proteome</keyword>
<gene>
    <name evidence="2" type="ORF">HF989_00135</name>
    <name evidence="1" type="ORF">JOF50_000027</name>
</gene>
<protein>
    <submittedName>
        <fullName evidence="1">Membrane protein</fullName>
    </submittedName>
</protein>
<name>A0A7X6LP70_9CORY</name>
<dbReference type="EMBL" id="JBEPNZ010000001">
    <property type="protein sequence ID" value="MET3943228.1"/>
    <property type="molecule type" value="Genomic_DNA"/>
</dbReference>
<organism evidence="2 3">
    <name type="scientific">Corynebacterium mucifaciens</name>
    <dbReference type="NCBI Taxonomy" id="57171"/>
    <lineage>
        <taxon>Bacteria</taxon>
        <taxon>Bacillati</taxon>
        <taxon>Actinomycetota</taxon>
        <taxon>Actinomycetes</taxon>
        <taxon>Mycobacteriales</taxon>
        <taxon>Corynebacteriaceae</taxon>
        <taxon>Corynebacterium</taxon>
    </lineage>
</organism>
<reference evidence="1 4" key="2">
    <citation type="submission" date="2024-06" db="EMBL/GenBank/DDBJ databases">
        <title>Sequencing the genomes of 1000 actinobacteria strains.</title>
        <authorList>
            <person name="Klenk H.-P."/>
        </authorList>
    </citation>
    <scope>NUCLEOTIDE SEQUENCE [LARGE SCALE GENOMIC DNA]</scope>
    <source>
        <strain evidence="1 4">DSM 44265</strain>
    </source>
</reference>
<reference evidence="2 3" key="1">
    <citation type="submission" date="2020-04" db="EMBL/GenBank/DDBJ databases">
        <title>MicrobeNet Type strains.</title>
        <authorList>
            <person name="Nicholson A.C."/>
        </authorList>
    </citation>
    <scope>NUCLEOTIDE SEQUENCE [LARGE SCALE GENOMIC DNA]</scope>
    <source>
        <strain evidence="2 3">ATCC 700355</strain>
    </source>
</reference>
<dbReference type="Proteomes" id="UP000554284">
    <property type="component" value="Unassembled WGS sequence"/>
</dbReference>
<evidence type="ECO:0000313" key="4">
    <source>
        <dbReference type="Proteomes" id="UP001549139"/>
    </source>
</evidence>
<accession>A0A7X6LP70</accession>
<dbReference type="Proteomes" id="UP001549139">
    <property type="component" value="Unassembled WGS sequence"/>
</dbReference>
<evidence type="ECO:0000313" key="2">
    <source>
        <dbReference type="EMBL" id="NKY67798.1"/>
    </source>
</evidence>